<dbReference type="RefSeq" id="WP_380022110.1">
    <property type="nucleotide sequence ID" value="NZ_JBHSHD010000010.1"/>
</dbReference>
<accession>A0ABV9QWW4</accession>
<gene>
    <name evidence="2" type="ORF">ACFO6Q_16060</name>
</gene>
<protein>
    <submittedName>
        <fullName evidence="2">TraB/GumN family protein</fullName>
    </submittedName>
</protein>
<dbReference type="PANTHER" id="PTHR21530:SF7">
    <property type="entry name" value="TRAB DOMAIN-CONTAINING PROTEIN"/>
    <property type="match status" value="1"/>
</dbReference>
<feature type="transmembrane region" description="Helical" evidence="1">
    <location>
        <begin position="386"/>
        <end position="408"/>
    </location>
</feature>
<dbReference type="InterPro" id="IPR005230">
    <property type="entry name" value="TraB_bac"/>
</dbReference>
<organism evidence="2 3">
    <name type="scientific">Dokdonella ginsengisoli</name>
    <dbReference type="NCBI Taxonomy" id="363846"/>
    <lineage>
        <taxon>Bacteria</taxon>
        <taxon>Pseudomonadati</taxon>
        <taxon>Pseudomonadota</taxon>
        <taxon>Gammaproteobacteria</taxon>
        <taxon>Lysobacterales</taxon>
        <taxon>Rhodanobacteraceae</taxon>
        <taxon>Dokdonella</taxon>
    </lineage>
</organism>
<keyword evidence="3" id="KW-1185">Reference proteome</keyword>
<feature type="transmembrane region" description="Helical" evidence="1">
    <location>
        <begin position="274"/>
        <end position="292"/>
    </location>
</feature>
<evidence type="ECO:0000313" key="3">
    <source>
        <dbReference type="Proteomes" id="UP001595886"/>
    </source>
</evidence>
<dbReference type="NCBIfam" id="TIGR00261">
    <property type="entry name" value="traB"/>
    <property type="match status" value="1"/>
</dbReference>
<evidence type="ECO:0000313" key="2">
    <source>
        <dbReference type="EMBL" id="MFC4821843.1"/>
    </source>
</evidence>
<dbReference type="EMBL" id="JBHSHD010000010">
    <property type="protein sequence ID" value="MFC4821843.1"/>
    <property type="molecule type" value="Genomic_DNA"/>
</dbReference>
<evidence type="ECO:0000256" key="1">
    <source>
        <dbReference type="SAM" id="Phobius"/>
    </source>
</evidence>
<keyword evidence="1" id="KW-0472">Membrane</keyword>
<keyword evidence="1" id="KW-0812">Transmembrane</keyword>
<dbReference type="CDD" id="cd14726">
    <property type="entry name" value="TraB_PrgY-like"/>
    <property type="match status" value="1"/>
</dbReference>
<proteinExistence type="predicted"/>
<name>A0ABV9QWW4_9GAMM</name>
<dbReference type="PANTHER" id="PTHR21530">
    <property type="entry name" value="PHEROMONE SHUTDOWN PROTEIN"/>
    <property type="match status" value="1"/>
</dbReference>
<reference evidence="3" key="1">
    <citation type="journal article" date="2019" name="Int. J. Syst. Evol. Microbiol.">
        <title>The Global Catalogue of Microorganisms (GCM) 10K type strain sequencing project: providing services to taxonomists for standard genome sequencing and annotation.</title>
        <authorList>
            <consortium name="The Broad Institute Genomics Platform"/>
            <consortium name="The Broad Institute Genome Sequencing Center for Infectious Disease"/>
            <person name="Wu L."/>
            <person name="Ma J."/>
        </authorList>
    </citation>
    <scope>NUCLEOTIDE SEQUENCE [LARGE SCALE GENOMIC DNA]</scope>
    <source>
        <strain evidence="3">CCUG 30340</strain>
    </source>
</reference>
<feature type="transmembrane region" description="Helical" evidence="1">
    <location>
        <begin position="312"/>
        <end position="334"/>
    </location>
</feature>
<dbReference type="InterPro" id="IPR046345">
    <property type="entry name" value="TraB_PrgY-like"/>
</dbReference>
<dbReference type="InterPro" id="IPR002816">
    <property type="entry name" value="TraB/PrgY/GumN_fam"/>
</dbReference>
<dbReference type="Proteomes" id="UP001595886">
    <property type="component" value="Unassembled WGS sequence"/>
</dbReference>
<dbReference type="Pfam" id="PF01963">
    <property type="entry name" value="TraB_PrgY_gumN"/>
    <property type="match status" value="1"/>
</dbReference>
<comment type="caution">
    <text evidence="2">The sequence shown here is derived from an EMBL/GenBank/DDBJ whole genome shotgun (WGS) entry which is preliminary data.</text>
</comment>
<sequence length="412" mass="44715">MNASAAAPTPESVSVSDALAEQPVSRVRRGEVEYVLLGTAHVSRASVEAVHALLAAEPFDAVAVELCEPRYQSIRDPEAFRKLDLFQVIRQGKAGLVAANLALSAFQRRLAEQFGIEPGAEMKAAIDGADERGLPIWLIDREIGTTLKRAYRSVGFLDRLAIVGGLGASLLTREDVSEDEIEKLKQGDLLGSMFNEFARESPPLYDTLIGERDRYMTARLRQHAAETPVKRVLVVIGAGHLAGIEKELAGQNEIPQPLLEKLSRLPPASRWPKWLAAAAFVAIAAAIGFAFTRGARSGIEALQTWVVFSGGFAALGAIAAAAHPLSVLTAFIAAPLKPFRPGIPASAFSAGVEAWLRRPRVADFDSLRDDVAHWSGWWKNRIARTLLNFLFVTLGTMIGSYVAGFRIIRNLF</sequence>
<keyword evidence="1" id="KW-1133">Transmembrane helix</keyword>